<feature type="signal peptide" evidence="2">
    <location>
        <begin position="1"/>
        <end position="20"/>
    </location>
</feature>
<evidence type="ECO:0000313" key="4">
    <source>
        <dbReference type="EMBL" id="TYB81374.1"/>
    </source>
</evidence>
<gene>
    <name evidence="4" type="ORF">FVF75_09660</name>
</gene>
<dbReference type="Pfam" id="PF13884">
    <property type="entry name" value="Peptidase_S74"/>
    <property type="match status" value="1"/>
</dbReference>
<accession>A0A5D0RLG5</accession>
<sequence length="143" mass="14983">MKHFALTAALATAVPTAALAETSAQPVMDPVFITQNATSSDDDLLAPLLFVAFVLAAMAAVAGGPIAVVGNASDARLKTDVTRVGTADNGLPLYHFRYLGQSQVWEGVMAQDVLAHTPQAVSELGGYYMVDYGKLGLEMRAVD</sequence>
<reference evidence="4 5" key="1">
    <citation type="submission" date="2019-08" db="EMBL/GenBank/DDBJ databases">
        <title>Identification of a novel species of the genus Boseongicola.</title>
        <authorList>
            <person name="Zhang X.-Q."/>
        </authorList>
    </citation>
    <scope>NUCLEOTIDE SEQUENCE [LARGE SCALE GENOMIC DNA]</scope>
    <source>
        <strain evidence="4 5">HY14</strain>
    </source>
</reference>
<keyword evidence="1" id="KW-0472">Membrane</keyword>
<keyword evidence="5" id="KW-1185">Reference proteome</keyword>
<comment type="caution">
    <text evidence="4">The sequence shown here is derived from an EMBL/GenBank/DDBJ whole genome shotgun (WGS) entry which is preliminary data.</text>
</comment>
<keyword evidence="1" id="KW-0812">Transmembrane</keyword>
<dbReference type="EMBL" id="VSIY01000006">
    <property type="protein sequence ID" value="TYB81374.1"/>
    <property type="molecule type" value="Genomic_DNA"/>
</dbReference>
<evidence type="ECO:0000313" key="5">
    <source>
        <dbReference type="Proteomes" id="UP000322080"/>
    </source>
</evidence>
<keyword evidence="2" id="KW-0732">Signal</keyword>
<dbReference type="AlphaFoldDB" id="A0A5D0RLG5"/>
<dbReference type="Proteomes" id="UP000322080">
    <property type="component" value="Unassembled WGS sequence"/>
</dbReference>
<feature type="chain" id="PRO_5023002232" evidence="2">
    <location>
        <begin position="21"/>
        <end position="143"/>
    </location>
</feature>
<proteinExistence type="predicted"/>
<organism evidence="4 5">
    <name type="scientific">Maritimibacter fusiformis</name>
    <dbReference type="NCBI Taxonomy" id="2603819"/>
    <lineage>
        <taxon>Bacteria</taxon>
        <taxon>Pseudomonadati</taxon>
        <taxon>Pseudomonadota</taxon>
        <taxon>Alphaproteobacteria</taxon>
        <taxon>Rhodobacterales</taxon>
        <taxon>Roseobacteraceae</taxon>
        <taxon>Maritimibacter</taxon>
    </lineage>
</organism>
<dbReference type="InterPro" id="IPR030392">
    <property type="entry name" value="S74_ICA"/>
</dbReference>
<name>A0A5D0RLG5_9RHOB</name>
<dbReference type="RefSeq" id="WP_148377768.1">
    <property type="nucleotide sequence ID" value="NZ_VSIY01000006.1"/>
</dbReference>
<evidence type="ECO:0000256" key="2">
    <source>
        <dbReference type="SAM" id="SignalP"/>
    </source>
</evidence>
<evidence type="ECO:0000259" key="3">
    <source>
        <dbReference type="Pfam" id="PF13884"/>
    </source>
</evidence>
<feature type="domain" description="Peptidase S74" evidence="3">
    <location>
        <begin position="73"/>
        <end position="121"/>
    </location>
</feature>
<protein>
    <submittedName>
        <fullName evidence="4">Tail fiber domain-containing protein</fullName>
    </submittedName>
</protein>
<evidence type="ECO:0000256" key="1">
    <source>
        <dbReference type="SAM" id="Phobius"/>
    </source>
</evidence>
<keyword evidence="1" id="KW-1133">Transmembrane helix</keyword>
<feature type="transmembrane region" description="Helical" evidence="1">
    <location>
        <begin position="44"/>
        <end position="69"/>
    </location>
</feature>